<feature type="region of interest" description="Disordered" evidence="1">
    <location>
        <begin position="1"/>
        <end position="27"/>
    </location>
</feature>
<name>A0A9Q9BAU0_9PEZI</name>
<feature type="compositionally biased region" description="Polar residues" evidence="1">
    <location>
        <begin position="1"/>
        <end position="18"/>
    </location>
</feature>
<keyword evidence="4" id="KW-1185">Reference proteome</keyword>
<dbReference type="InterPro" id="IPR014720">
    <property type="entry name" value="dsRBD_dom"/>
</dbReference>
<sequence>MSESEPFSQRTDDASTGDSGIEPPMPDVDRRAYHARCAWLGRHLCTSLLAETVFRDASDSCTGTDLDAGLQAAFIDFPYYECLEKIDGLKTFQVDSSSDGGTEDMIKTFMTKVGLIVDQGDSEMRRRLSNLIQSRGTSTLPVRGIESGPPSPPASIDADLHAEIPLAFCTMRLQEWCTKRGKSVEYEGRQLNLDPVRWEMTCKVDGTVHTAHARTKGQAKHIASKNACEELGIDVSRT</sequence>
<evidence type="ECO:0000313" key="3">
    <source>
        <dbReference type="EMBL" id="USW59531.1"/>
    </source>
</evidence>
<evidence type="ECO:0000259" key="2">
    <source>
        <dbReference type="SMART" id="SM00358"/>
    </source>
</evidence>
<dbReference type="EMBL" id="CP099429">
    <property type="protein sequence ID" value="USW59531.1"/>
    <property type="molecule type" value="Genomic_DNA"/>
</dbReference>
<accession>A0A9Q9BAU0</accession>
<dbReference type="Pfam" id="PF00035">
    <property type="entry name" value="dsrm"/>
    <property type="match status" value="1"/>
</dbReference>
<dbReference type="SUPFAM" id="SSF54768">
    <property type="entry name" value="dsRNA-binding domain-like"/>
    <property type="match status" value="1"/>
</dbReference>
<dbReference type="CDD" id="cd00048">
    <property type="entry name" value="DSRM_SF"/>
    <property type="match status" value="1"/>
</dbReference>
<gene>
    <name evidence="3" type="ORF">Slin15195_G128500</name>
</gene>
<dbReference type="AlphaFoldDB" id="A0A9Q9BAU0"/>
<dbReference type="Proteomes" id="UP001056384">
    <property type="component" value="Chromosome 12"/>
</dbReference>
<evidence type="ECO:0000313" key="4">
    <source>
        <dbReference type="Proteomes" id="UP001056384"/>
    </source>
</evidence>
<dbReference type="Gene3D" id="3.30.160.20">
    <property type="match status" value="1"/>
</dbReference>
<organism evidence="3 4">
    <name type="scientific">Septoria linicola</name>
    <dbReference type="NCBI Taxonomy" id="215465"/>
    <lineage>
        <taxon>Eukaryota</taxon>
        <taxon>Fungi</taxon>
        <taxon>Dikarya</taxon>
        <taxon>Ascomycota</taxon>
        <taxon>Pezizomycotina</taxon>
        <taxon>Dothideomycetes</taxon>
        <taxon>Dothideomycetidae</taxon>
        <taxon>Mycosphaerellales</taxon>
        <taxon>Mycosphaerellaceae</taxon>
        <taxon>Septoria</taxon>
    </lineage>
</organism>
<evidence type="ECO:0000256" key="1">
    <source>
        <dbReference type="SAM" id="MobiDB-lite"/>
    </source>
</evidence>
<feature type="domain" description="DRBM" evidence="2">
    <location>
        <begin position="169"/>
        <end position="232"/>
    </location>
</feature>
<proteinExistence type="predicted"/>
<dbReference type="SMART" id="SM00358">
    <property type="entry name" value="DSRM"/>
    <property type="match status" value="1"/>
</dbReference>
<reference evidence="3" key="1">
    <citation type="submission" date="2022-06" db="EMBL/GenBank/DDBJ databases">
        <title>Complete genome sequences of two strains of the flax pathogen Septoria linicola.</title>
        <authorList>
            <person name="Lapalu N."/>
            <person name="Simon A."/>
            <person name="Demenou B."/>
            <person name="Paumier D."/>
            <person name="Guillot M.-P."/>
            <person name="Gout L."/>
            <person name="Valade R."/>
        </authorList>
    </citation>
    <scope>NUCLEOTIDE SEQUENCE</scope>
    <source>
        <strain evidence="3">SE15195</strain>
    </source>
</reference>
<protein>
    <submittedName>
        <fullName evidence="3">Double-stranded RNA-binding domain-containing protein</fullName>
    </submittedName>
</protein>